<dbReference type="Pfam" id="PF01168">
    <property type="entry name" value="Ala_racemase_N"/>
    <property type="match status" value="1"/>
</dbReference>
<sequence length="224" mass="25598">MKVTENLEKIQTEINHHLEKSVIKTAPNVIAVTKYVTIDRAKEAYDAGLRHFGENRVEGFLEKKQALPKDVTMHFIGSLQSRKVKDVINDIDYLHALDRLNLAKEINKRATHTISCFIQVNVSGEETKHGIALSEVNDFIEQIKAFDNIKIVGLMTMAPYTDDKDYIHQLFKQLRLKRDEIKNLKLNYAPCEYLSMGMSNDYTIAVEEGATFIRIGTKLVGEEE</sequence>
<evidence type="ECO:0000256" key="2">
    <source>
        <dbReference type="HAMAP-Rule" id="MF_02087"/>
    </source>
</evidence>
<comment type="function">
    <text evidence="2">Pyridoxal 5'-phosphate (PLP)-binding protein, which is involved in PLP homeostasis.</text>
</comment>
<keyword evidence="1 2" id="KW-0663">Pyridoxal phosphate</keyword>
<dbReference type="AlphaFoldDB" id="A0A4Q9WTG9"/>
<dbReference type="InterPro" id="IPR029066">
    <property type="entry name" value="PLP-binding_barrel"/>
</dbReference>
<dbReference type="Proteomes" id="UP000665944">
    <property type="component" value="Unassembled WGS sequence"/>
</dbReference>
<dbReference type="NCBIfam" id="TIGR00044">
    <property type="entry name" value="YggS family pyridoxal phosphate-dependent enzyme"/>
    <property type="match status" value="1"/>
</dbReference>
<dbReference type="PANTHER" id="PTHR10146:SF14">
    <property type="entry name" value="PYRIDOXAL PHOSPHATE HOMEOSTASIS PROTEIN"/>
    <property type="match status" value="1"/>
</dbReference>
<comment type="similarity">
    <text evidence="2 4">Belongs to the pyridoxal phosphate-binding protein YggS/PROSC family.</text>
</comment>
<name>A0A4Q9WTG9_STAHO</name>
<dbReference type="InterPro" id="IPR011078">
    <property type="entry name" value="PyrdxlP_homeostasis"/>
</dbReference>
<dbReference type="SUPFAM" id="SSF51419">
    <property type="entry name" value="PLP-binding barrel"/>
    <property type="match status" value="1"/>
</dbReference>
<protein>
    <recommendedName>
        <fullName evidence="2">Pyridoxal phosphate homeostasis protein</fullName>
        <shortName evidence="2">PLP homeostasis protein</shortName>
    </recommendedName>
</protein>
<evidence type="ECO:0000256" key="4">
    <source>
        <dbReference type="RuleBase" id="RU004514"/>
    </source>
</evidence>
<comment type="caution">
    <text evidence="5">The sequence shown here is derived from an EMBL/GenBank/DDBJ whole genome shotgun (WGS) entry which is preliminary data.</text>
</comment>
<dbReference type="CDD" id="cd00635">
    <property type="entry name" value="PLPDE_III_YBL036c_like"/>
    <property type="match status" value="1"/>
</dbReference>
<evidence type="ECO:0000256" key="3">
    <source>
        <dbReference type="PIRSR" id="PIRSR004848-1"/>
    </source>
</evidence>
<dbReference type="FunFam" id="3.20.20.10:FF:000011">
    <property type="entry name" value="Pyridoxal phosphate homeostasis protein"/>
    <property type="match status" value="1"/>
</dbReference>
<dbReference type="PIRSF" id="PIRSF004848">
    <property type="entry name" value="YBL036c_PLPDEIII"/>
    <property type="match status" value="1"/>
</dbReference>
<dbReference type="EMBL" id="JAGHKT020000006">
    <property type="protein sequence ID" value="MCM5672409.1"/>
    <property type="molecule type" value="Genomic_DNA"/>
</dbReference>
<dbReference type="GO" id="GO:0030170">
    <property type="term" value="F:pyridoxal phosphate binding"/>
    <property type="evidence" value="ECO:0007669"/>
    <property type="project" value="UniProtKB-UniRule"/>
</dbReference>
<dbReference type="InterPro" id="IPR001608">
    <property type="entry name" value="Ala_racemase_N"/>
</dbReference>
<dbReference type="RefSeq" id="WP_017174546.1">
    <property type="nucleotide sequence ID" value="NZ_CAXOJL010000001.1"/>
</dbReference>
<keyword evidence="6" id="KW-1185">Reference proteome</keyword>
<proteinExistence type="inferred from homology"/>
<gene>
    <name evidence="5" type="ORF">J7T32_006435</name>
</gene>
<evidence type="ECO:0000313" key="6">
    <source>
        <dbReference type="Proteomes" id="UP000665944"/>
    </source>
</evidence>
<dbReference type="HAMAP" id="MF_02087">
    <property type="entry name" value="PLP_homeostasis"/>
    <property type="match status" value="1"/>
</dbReference>
<organism evidence="5 6">
    <name type="scientific">Staphylococcus hominis</name>
    <dbReference type="NCBI Taxonomy" id="1290"/>
    <lineage>
        <taxon>Bacteria</taxon>
        <taxon>Bacillati</taxon>
        <taxon>Bacillota</taxon>
        <taxon>Bacilli</taxon>
        <taxon>Bacillales</taxon>
        <taxon>Staphylococcaceae</taxon>
        <taxon>Staphylococcus</taxon>
    </lineage>
</organism>
<evidence type="ECO:0000256" key="1">
    <source>
        <dbReference type="ARBA" id="ARBA00022898"/>
    </source>
</evidence>
<accession>A0A4Q9WTG9</accession>
<dbReference type="PANTHER" id="PTHR10146">
    <property type="entry name" value="PROLINE SYNTHETASE CO-TRANSCRIBED BACTERIAL HOMOLOG PROTEIN"/>
    <property type="match status" value="1"/>
</dbReference>
<feature type="modified residue" description="N6-(pyridoxal phosphate)lysine" evidence="2 3">
    <location>
        <position position="34"/>
    </location>
</feature>
<evidence type="ECO:0000313" key="5">
    <source>
        <dbReference type="EMBL" id="MCM5672409.1"/>
    </source>
</evidence>
<comment type="cofactor">
    <cofactor evidence="3">
        <name>pyridoxal 5'-phosphate</name>
        <dbReference type="ChEBI" id="CHEBI:597326"/>
    </cofactor>
</comment>
<reference evidence="5 6" key="1">
    <citation type="submission" date="2022-06" db="EMBL/GenBank/DDBJ databases">
        <title>Staphylococcus hominis ShoR14 genome sequence.</title>
        <authorList>
            <person name="Yeo C.C."/>
            <person name="Chew C.H."/>
            <person name="Che Hamzah A.M."/>
            <person name="Al-Trad E.I."/>
        </authorList>
    </citation>
    <scope>NUCLEOTIDE SEQUENCE [LARGE SCALE GENOMIC DNA]</scope>
    <source>
        <strain evidence="5 6">ShoR14</strain>
    </source>
</reference>
<dbReference type="Gene3D" id="3.20.20.10">
    <property type="entry name" value="Alanine racemase"/>
    <property type="match status" value="1"/>
</dbReference>